<evidence type="ECO:0000256" key="2">
    <source>
        <dbReference type="ARBA" id="ARBA00023315"/>
    </source>
</evidence>
<dbReference type="eggNOG" id="COG1670">
    <property type="taxonomic scope" value="Bacteria"/>
</dbReference>
<dbReference type="EMBL" id="LT906439">
    <property type="protein sequence ID" value="SNU89005.1"/>
    <property type="molecule type" value="Genomic_DNA"/>
</dbReference>
<dbReference type="Pfam" id="PF13302">
    <property type="entry name" value="Acetyltransf_3"/>
    <property type="match status" value="1"/>
</dbReference>
<dbReference type="GO" id="GO:0005737">
    <property type="term" value="C:cytoplasm"/>
    <property type="evidence" value="ECO:0007669"/>
    <property type="project" value="TreeGrafter"/>
</dbReference>
<comment type="similarity">
    <text evidence="3">Belongs to the acetyltransferase family. RimJ subfamily.</text>
</comment>
<keyword evidence="1 5" id="KW-0808">Transferase</keyword>
<organism evidence="5 6">
    <name type="scientific">Streptococcus merionis</name>
    <dbReference type="NCBI Taxonomy" id="400065"/>
    <lineage>
        <taxon>Bacteria</taxon>
        <taxon>Bacillati</taxon>
        <taxon>Bacillota</taxon>
        <taxon>Bacilli</taxon>
        <taxon>Lactobacillales</taxon>
        <taxon>Streptococcaceae</taxon>
        <taxon>Streptococcus</taxon>
    </lineage>
</organism>
<dbReference type="KEGG" id="smen:SAMEA4412692_1311"/>
<evidence type="ECO:0000313" key="5">
    <source>
        <dbReference type="EMBL" id="SNU89005.1"/>
    </source>
</evidence>
<dbReference type="PANTHER" id="PTHR43792">
    <property type="entry name" value="GNAT FAMILY, PUTATIVE (AFU_ORTHOLOGUE AFUA_3G00765)-RELATED-RELATED"/>
    <property type="match status" value="1"/>
</dbReference>
<dbReference type="PROSITE" id="PS51186">
    <property type="entry name" value="GNAT"/>
    <property type="match status" value="1"/>
</dbReference>
<dbReference type="EC" id="2.3.1.-" evidence="5"/>
<dbReference type="AlphaFoldDB" id="A0A239SU13"/>
<dbReference type="STRING" id="1123308.GCA_000380085_00675"/>
<dbReference type="RefSeq" id="WP_018373245.1">
    <property type="nucleotide sequence ID" value="NZ_LT906439.1"/>
</dbReference>
<accession>A0A239SU13</accession>
<dbReference type="InterPro" id="IPR016181">
    <property type="entry name" value="Acyl_CoA_acyltransferase"/>
</dbReference>
<evidence type="ECO:0000259" key="4">
    <source>
        <dbReference type="PROSITE" id="PS51186"/>
    </source>
</evidence>
<proteinExistence type="inferred from homology"/>
<dbReference type="GO" id="GO:0008999">
    <property type="term" value="F:protein-N-terminal-alanine acetyltransferase activity"/>
    <property type="evidence" value="ECO:0007669"/>
    <property type="project" value="TreeGrafter"/>
</dbReference>
<protein>
    <submittedName>
        <fullName evidence="5">Acetyltransferase</fullName>
        <ecNumber evidence="5">2.3.1.-</ecNumber>
    </submittedName>
</protein>
<dbReference type="PANTHER" id="PTHR43792:SF8">
    <property type="entry name" value="[RIBOSOMAL PROTEIN US5]-ALANINE N-ACETYLTRANSFERASE"/>
    <property type="match status" value="1"/>
</dbReference>
<dbReference type="InterPro" id="IPR051531">
    <property type="entry name" value="N-acetyltransferase"/>
</dbReference>
<reference evidence="5 6" key="1">
    <citation type="submission" date="2017-06" db="EMBL/GenBank/DDBJ databases">
        <authorList>
            <consortium name="Pathogen Informatics"/>
        </authorList>
    </citation>
    <scope>NUCLEOTIDE SEQUENCE [LARGE SCALE GENOMIC DNA]</scope>
    <source>
        <strain evidence="5 6">NCTC13788</strain>
    </source>
</reference>
<dbReference type="SUPFAM" id="SSF55729">
    <property type="entry name" value="Acyl-CoA N-acyltransferases (Nat)"/>
    <property type="match status" value="1"/>
</dbReference>
<evidence type="ECO:0000313" key="6">
    <source>
        <dbReference type="Proteomes" id="UP000215185"/>
    </source>
</evidence>
<feature type="domain" description="N-acetyltransferase" evidence="4">
    <location>
        <begin position="16"/>
        <end position="179"/>
    </location>
</feature>
<name>A0A239SU13_9STRE</name>
<sequence>MWEQLAKWARFETNRLILRPFVYQDGKDFFDIMSDEDNTTFLHPAIDCLELCRQVMVEGFMRQPLGIWAIEEKNCGRMIGSIRLENIKAKSGQAEIGYFLHREFWQQGLGTEALEGLVFLAFNQLGLRQLFIKTHVENKASQALAQKLGFQLLRQYKGSDRHSHRVRTFNDYVLSKTDYDLIKKKEG</sequence>
<keyword evidence="6" id="KW-1185">Reference proteome</keyword>
<evidence type="ECO:0000256" key="1">
    <source>
        <dbReference type="ARBA" id="ARBA00022679"/>
    </source>
</evidence>
<dbReference type="Proteomes" id="UP000215185">
    <property type="component" value="Chromosome 1"/>
</dbReference>
<keyword evidence="2 5" id="KW-0012">Acyltransferase</keyword>
<dbReference type="InterPro" id="IPR000182">
    <property type="entry name" value="GNAT_dom"/>
</dbReference>
<evidence type="ECO:0000256" key="3">
    <source>
        <dbReference type="ARBA" id="ARBA00038502"/>
    </source>
</evidence>
<gene>
    <name evidence="5" type="primary">ydaF_1</name>
    <name evidence="5" type="ORF">SAMEA4412692_01311</name>
</gene>
<dbReference type="Gene3D" id="3.40.630.30">
    <property type="match status" value="1"/>
</dbReference>